<dbReference type="Gene3D" id="1.20.120.530">
    <property type="entry name" value="GntR ligand-binding domain-like"/>
    <property type="match status" value="1"/>
</dbReference>
<dbReference type="SUPFAM" id="SSF48008">
    <property type="entry name" value="GntR ligand-binding domain-like"/>
    <property type="match status" value="1"/>
</dbReference>
<keyword evidence="2" id="KW-0238">DNA-binding</keyword>
<protein>
    <submittedName>
        <fullName evidence="5">GntR family transcriptional regulator</fullName>
    </submittedName>
</protein>
<keyword evidence="6" id="KW-1185">Reference proteome</keyword>
<feature type="domain" description="HTH gntR-type" evidence="4">
    <location>
        <begin position="3"/>
        <end position="70"/>
    </location>
</feature>
<evidence type="ECO:0000256" key="3">
    <source>
        <dbReference type="ARBA" id="ARBA00023163"/>
    </source>
</evidence>
<dbReference type="PRINTS" id="PR00035">
    <property type="entry name" value="HTHGNTR"/>
</dbReference>
<dbReference type="InterPro" id="IPR036388">
    <property type="entry name" value="WH-like_DNA-bd_sf"/>
</dbReference>
<evidence type="ECO:0000259" key="4">
    <source>
        <dbReference type="PROSITE" id="PS50949"/>
    </source>
</evidence>
<gene>
    <name evidence="5" type="ORF">GCM10011512_08230</name>
</gene>
<dbReference type="SMART" id="SM00345">
    <property type="entry name" value="HTH_GNTR"/>
    <property type="match status" value="1"/>
</dbReference>
<dbReference type="SUPFAM" id="SSF46785">
    <property type="entry name" value="Winged helix' DNA-binding domain"/>
    <property type="match status" value="1"/>
</dbReference>
<dbReference type="PANTHER" id="PTHR43537">
    <property type="entry name" value="TRANSCRIPTIONAL REGULATOR, GNTR FAMILY"/>
    <property type="match status" value="1"/>
</dbReference>
<evidence type="ECO:0000313" key="5">
    <source>
        <dbReference type="EMBL" id="GGC83815.1"/>
    </source>
</evidence>
<comment type="caution">
    <text evidence="5">The sequence shown here is derived from an EMBL/GenBank/DDBJ whole genome shotgun (WGS) entry which is preliminary data.</text>
</comment>
<dbReference type="Gene3D" id="1.10.10.10">
    <property type="entry name" value="Winged helix-like DNA-binding domain superfamily/Winged helix DNA-binding domain"/>
    <property type="match status" value="1"/>
</dbReference>
<dbReference type="RefSeq" id="WP_188666643.1">
    <property type="nucleotide sequence ID" value="NZ_BMJI01000003.1"/>
</dbReference>
<dbReference type="InterPro" id="IPR011711">
    <property type="entry name" value="GntR_C"/>
</dbReference>
<evidence type="ECO:0000256" key="2">
    <source>
        <dbReference type="ARBA" id="ARBA00023125"/>
    </source>
</evidence>
<dbReference type="EMBL" id="BMJI01000003">
    <property type="protein sequence ID" value="GGC83815.1"/>
    <property type="molecule type" value="Genomic_DNA"/>
</dbReference>
<dbReference type="SMART" id="SM00895">
    <property type="entry name" value="FCD"/>
    <property type="match status" value="1"/>
</dbReference>
<dbReference type="Pfam" id="PF00392">
    <property type="entry name" value="GntR"/>
    <property type="match status" value="1"/>
</dbReference>
<dbReference type="PANTHER" id="PTHR43537:SF5">
    <property type="entry name" value="UXU OPERON TRANSCRIPTIONAL REGULATOR"/>
    <property type="match status" value="1"/>
</dbReference>
<name>A0ABQ1NSE5_9MICC</name>
<keyword evidence="3" id="KW-0804">Transcription</keyword>
<dbReference type="InterPro" id="IPR000524">
    <property type="entry name" value="Tscrpt_reg_HTH_GntR"/>
</dbReference>
<dbReference type="PROSITE" id="PS50949">
    <property type="entry name" value="HTH_GNTR"/>
    <property type="match status" value="1"/>
</dbReference>
<evidence type="ECO:0000256" key="1">
    <source>
        <dbReference type="ARBA" id="ARBA00023015"/>
    </source>
</evidence>
<sequence length="230" mass="24321">MGRRASDMAYVRLRTEIVDWRIPPGTVLAEVELSGRLGVSRTPVREALSRLVADGLAAPQGGRGVTVTAVSLDDARDLFDVRVALDGRAAALAARRADPAVFAELGDRLRAAADVLRLDEDRSGNDTDAYYALVARLDEAVDDAVANPHLFEAQRRLRAQLTRLRRLARDNPRRLATSALEHAAIADAIAAGDADLAVAATRLHLANALAGITTAITADAPRPAAAGVAP</sequence>
<keyword evidence="1" id="KW-0805">Transcription regulation</keyword>
<dbReference type="Pfam" id="PF07729">
    <property type="entry name" value="FCD"/>
    <property type="match status" value="1"/>
</dbReference>
<accession>A0ABQ1NSE5</accession>
<proteinExistence type="predicted"/>
<reference evidence="6" key="1">
    <citation type="journal article" date="2019" name="Int. J. Syst. Evol. Microbiol.">
        <title>The Global Catalogue of Microorganisms (GCM) 10K type strain sequencing project: providing services to taxonomists for standard genome sequencing and annotation.</title>
        <authorList>
            <consortium name="The Broad Institute Genomics Platform"/>
            <consortium name="The Broad Institute Genome Sequencing Center for Infectious Disease"/>
            <person name="Wu L."/>
            <person name="Ma J."/>
        </authorList>
    </citation>
    <scope>NUCLEOTIDE SEQUENCE [LARGE SCALE GENOMIC DNA]</scope>
    <source>
        <strain evidence="6">CGMCC 1.15480</strain>
    </source>
</reference>
<dbReference type="InterPro" id="IPR008920">
    <property type="entry name" value="TF_FadR/GntR_C"/>
</dbReference>
<organism evidence="5 6">
    <name type="scientific">Tersicoccus solisilvae</name>
    <dbReference type="NCBI Taxonomy" id="1882339"/>
    <lineage>
        <taxon>Bacteria</taxon>
        <taxon>Bacillati</taxon>
        <taxon>Actinomycetota</taxon>
        <taxon>Actinomycetes</taxon>
        <taxon>Micrococcales</taxon>
        <taxon>Micrococcaceae</taxon>
        <taxon>Tersicoccus</taxon>
    </lineage>
</organism>
<dbReference type="InterPro" id="IPR036390">
    <property type="entry name" value="WH_DNA-bd_sf"/>
</dbReference>
<dbReference type="Proteomes" id="UP000597761">
    <property type="component" value="Unassembled WGS sequence"/>
</dbReference>
<evidence type="ECO:0000313" key="6">
    <source>
        <dbReference type="Proteomes" id="UP000597761"/>
    </source>
</evidence>